<evidence type="ECO:0000313" key="1">
    <source>
        <dbReference type="EMBL" id="VDP70099.1"/>
    </source>
</evidence>
<proteinExistence type="predicted"/>
<name>A0A183A9K1_9TREM</name>
<sequence>MWAFTPLLNSFVYSNTIAADPASTIRMAIPVIGIPTTNTTIFIKILVGGSRQLPTGSLCPKSVSVLLWRTMYLSQWLLSATNNSHPVPVEPEPTHVQAVSPQYLLRILMLMHIVHQTTQQRQRVIVVVPLCHFPNRAILIVPESHLIHGVFPVQTTSPSYELQNSSKRNLRHHPHGHPLVLVPLCKLVSLSLNLIQVPKLPVVHLADNPVIRISLELQNLPLDLLHHYESLPNRTWVILISVVRRVLIKDPPRFDMAHSGQFLKNRQKPLTENPPFQSHLLLKVSDAHRFLLHQHL</sequence>
<organism evidence="3">
    <name type="scientific">Echinostoma caproni</name>
    <dbReference type="NCBI Taxonomy" id="27848"/>
    <lineage>
        <taxon>Eukaryota</taxon>
        <taxon>Metazoa</taxon>
        <taxon>Spiralia</taxon>
        <taxon>Lophotrochozoa</taxon>
        <taxon>Platyhelminthes</taxon>
        <taxon>Trematoda</taxon>
        <taxon>Digenea</taxon>
        <taxon>Plagiorchiida</taxon>
        <taxon>Echinostomata</taxon>
        <taxon>Echinostomatoidea</taxon>
        <taxon>Echinostomatidae</taxon>
        <taxon>Echinostoma</taxon>
    </lineage>
</organism>
<dbReference type="Proteomes" id="UP000272942">
    <property type="component" value="Unassembled WGS sequence"/>
</dbReference>
<reference evidence="3" key="1">
    <citation type="submission" date="2016-06" db="UniProtKB">
        <authorList>
            <consortium name="WormBaseParasite"/>
        </authorList>
    </citation>
    <scope>IDENTIFICATION</scope>
</reference>
<evidence type="ECO:0000313" key="3">
    <source>
        <dbReference type="WBParaSite" id="ECPE_0000363901-mRNA-1"/>
    </source>
</evidence>
<dbReference type="AlphaFoldDB" id="A0A183A9K1"/>
<gene>
    <name evidence="1" type="ORF">ECPE_LOCUS3636</name>
</gene>
<dbReference type="WBParaSite" id="ECPE_0000363901-mRNA-1">
    <property type="protein sequence ID" value="ECPE_0000363901-mRNA-1"/>
    <property type="gene ID" value="ECPE_0000363901"/>
</dbReference>
<evidence type="ECO:0000313" key="2">
    <source>
        <dbReference type="Proteomes" id="UP000272942"/>
    </source>
</evidence>
<keyword evidence="2" id="KW-1185">Reference proteome</keyword>
<reference evidence="1 2" key="2">
    <citation type="submission" date="2018-11" db="EMBL/GenBank/DDBJ databases">
        <authorList>
            <consortium name="Pathogen Informatics"/>
        </authorList>
    </citation>
    <scope>NUCLEOTIDE SEQUENCE [LARGE SCALE GENOMIC DNA]</scope>
    <source>
        <strain evidence="1 2">Egypt</strain>
    </source>
</reference>
<protein>
    <submittedName>
        <fullName evidence="3">Secreted protein</fullName>
    </submittedName>
</protein>
<dbReference type="EMBL" id="UZAN01040567">
    <property type="protein sequence ID" value="VDP70099.1"/>
    <property type="molecule type" value="Genomic_DNA"/>
</dbReference>
<accession>A0A183A9K1</accession>